<name>A0AAN6V616_9PEZI</name>
<feature type="compositionally biased region" description="Pro residues" evidence="1">
    <location>
        <begin position="164"/>
        <end position="173"/>
    </location>
</feature>
<evidence type="ECO:0000256" key="1">
    <source>
        <dbReference type="SAM" id="MobiDB-lite"/>
    </source>
</evidence>
<comment type="caution">
    <text evidence="3">The sequence shown here is derived from an EMBL/GenBank/DDBJ whole genome shotgun (WGS) entry which is preliminary data.</text>
</comment>
<evidence type="ECO:0000256" key="2">
    <source>
        <dbReference type="SAM" id="Phobius"/>
    </source>
</evidence>
<feature type="transmembrane region" description="Helical" evidence="2">
    <location>
        <begin position="40"/>
        <end position="60"/>
    </location>
</feature>
<keyword evidence="2" id="KW-1133">Transmembrane helix</keyword>
<dbReference type="RefSeq" id="XP_062638806.1">
    <property type="nucleotide sequence ID" value="XM_062780012.1"/>
</dbReference>
<dbReference type="EMBL" id="MU853568">
    <property type="protein sequence ID" value="KAK4145435.1"/>
    <property type="molecule type" value="Genomic_DNA"/>
</dbReference>
<keyword evidence="2" id="KW-0812">Transmembrane</keyword>
<feature type="compositionally biased region" description="Polar residues" evidence="1">
    <location>
        <begin position="174"/>
        <end position="187"/>
    </location>
</feature>
<proteinExistence type="predicted"/>
<keyword evidence="2" id="KW-0472">Membrane</keyword>
<reference evidence="3" key="2">
    <citation type="submission" date="2023-05" db="EMBL/GenBank/DDBJ databases">
        <authorList>
            <consortium name="Lawrence Berkeley National Laboratory"/>
            <person name="Steindorff A."/>
            <person name="Hensen N."/>
            <person name="Bonometti L."/>
            <person name="Westerberg I."/>
            <person name="Brannstrom I.O."/>
            <person name="Guillou S."/>
            <person name="Cros-Aarteil S."/>
            <person name="Calhoun S."/>
            <person name="Haridas S."/>
            <person name="Kuo A."/>
            <person name="Mondo S."/>
            <person name="Pangilinan J."/>
            <person name="Riley R."/>
            <person name="Labutti K."/>
            <person name="Andreopoulos B."/>
            <person name="Lipzen A."/>
            <person name="Chen C."/>
            <person name="Yanf M."/>
            <person name="Daum C."/>
            <person name="Ng V."/>
            <person name="Clum A."/>
            <person name="Ohm R."/>
            <person name="Martin F."/>
            <person name="Silar P."/>
            <person name="Natvig D."/>
            <person name="Lalanne C."/>
            <person name="Gautier V."/>
            <person name="Ament-Velasquez S.L."/>
            <person name="Kruys A."/>
            <person name="Hutchinson M.I."/>
            <person name="Powell A.J."/>
            <person name="Barry K."/>
            <person name="Miller A.N."/>
            <person name="Grigoriev I.V."/>
            <person name="Debuchy R."/>
            <person name="Gladieux P."/>
            <person name="Thoren M.H."/>
            <person name="Johannesson H."/>
        </authorList>
    </citation>
    <scope>NUCLEOTIDE SEQUENCE</scope>
    <source>
        <strain evidence="3">CBS 141.50</strain>
    </source>
</reference>
<accession>A0AAN6V616</accession>
<organism evidence="3 4">
    <name type="scientific">Dichotomopilus funicola</name>
    <dbReference type="NCBI Taxonomy" id="1934379"/>
    <lineage>
        <taxon>Eukaryota</taxon>
        <taxon>Fungi</taxon>
        <taxon>Dikarya</taxon>
        <taxon>Ascomycota</taxon>
        <taxon>Pezizomycotina</taxon>
        <taxon>Sordariomycetes</taxon>
        <taxon>Sordariomycetidae</taxon>
        <taxon>Sordariales</taxon>
        <taxon>Chaetomiaceae</taxon>
        <taxon>Dichotomopilus</taxon>
    </lineage>
</organism>
<keyword evidence="4" id="KW-1185">Reference proteome</keyword>
<feature type="compositionally biased region" description="Pro residues" evidence="1">
    <location>
        <begin position="123"/>
        <end position="133"/>
    </location>
</feature>
<dbReference type="InterPro" id="IPR020999">
    <property type="entry name" value="Chitin_synth_reg_RCR"/>
</dbReference>
<evidence type="ECO:0000313" key="4">
    <source>
        <dbReference type="Proteomes" id="UP001302676"/>
    </source>
</evidence>
<feature type="region of interest" description="Disordered" evidence="1">
    <location>
        <begin position="123"/>
        <end position="187"/>
    </location>
</feature>
<sequence length="187" mass="21117">MAPGASYALNRRYEECTLTEDGFIDENSCYVPFWSTRTGIIVKWSLFLGIIVFLSLYLLLGYMHAQKRLKKGLLPLRYHRFLVSRAQLAQVDPRYRPQPSNMYPYTPEQHYYNMHAMPPPMYDPTAPRPPMYEPPAGATKAGPHQQAPDVPQTQHQSGEGSDYAPPPGPPPSAIQPQETGVTNRTRG</sequence>
<protein>
    <submittedName>
        <fullName evidence="3">Uncharacterized protein</fullName>
    </submittedName>
</protein>
<dbReference type="GeneID" id="87816625"/>
<gene>
    <name evidence="3" type="ORF">C8A04DRAFT_26687</name>
</gene>
<evidence type="ECO:0000313" key="3">
    <source>
        <dbReference type="EMBL" id="KAK4145435.1"/>
    </source>
</evidence>
<reference evidence="3" key="1">
    <citation type="journal article" date="2023" name="Mol. Phylogenet. Evol.">
        <title>Genome-scale phylogeny and comparative genomics of the fungal order Sordariales.</title>
        <authorList>
            <person name="Hensen N."/>
            <person name="Bonometti L."/>
            <person name="Westerberg I."/>
            <person name="Brannstrom I.O."/>
            <person name="Guillou S."/>
            <person name="Cros-Aarteil S."/>
            <person name="Calhoun S."/>
            <person name="Haridas S."/>
            <person name="Kuo A."/>
            <person name="Mondo S."/>
            <person name="Pangilinan J."/>
            <person name="Riley R."/>
            <person name="LaButti K."/>
            <person name="Andreopoulos B."/>
            <person name="Lipzen A."/>
            <person name="Chen C."/>
            <person name="Yan M."/>
            <person name="Daum C."/>
            <person name="Ng V."/>
            <person name="Clum A."/>
            <person name="Steindorff A."/>
            <person name="Ohm R.A."/>
            <person name="Martin F."/>
            <person name="Silar P."/>
            <person name="Natvig D.O."/>
            <person name="Lalanne C."/>
            <person name="Gautier V."/>
            <person name="Ament-Velasquez S.L."/>
            <person name="Kruys A."/>
            <person name="Hutchinson M.I."/>
            <person name="Powell A.J."/>
            <person name="Barry K."/>
            <person name="Miller A.N."/>
            <person name="Grigoriev I.V."/>
            <person name="Debuchy R."/>
            <person name="Gladieux P."/>
            <person name="Hiltunen Thoren M."/>
            <person name="Johannesson H."/>
        </authorList>
    </citation>
    <scope>NUCLEOTIDE SEQUENCE</scope>
    <source>
        <strain evidence="3">CBS 141.50</strain>
    </source>
</reference>
<dbReference type="AlphaFoldDB" id="A0AAN6V616"/>
<dbReference type="Proteomes" id="UP001302676">
    <property type="component" value="Unassembled WGS sequence"/>
</dbReference>
<dbReference type="Pfam" id="PF12273">
    <property type="entry name" value="RCR"/>
    <property type="match status" value="1"/>
</dbReference>